<sequence length="96" mass="11115">MNELYRIVIIILIIAIQDILSKRQSPYYGAILPALLPIVAMYVWFADIYNENLLKFILITLIGELFLLGIWSNGRKFVKAQTKKELAKMKSQDSIR</sequence>
<keyword evidence="1" id="KW-0472">Membrane</keyword>
<accession>A0ABT9ZEY2</accession>
<feature type="transmembrane region" description="Helical" evidence="1">
    <location>
        <begin position="52"/>
        <end position="71"/>
    </location>
</feature>
<keyword evidence="3" id="KW-1185">Reference proteome</keyword>
<dbReference type="Proteomes" id="UP001234495">
    <property type="component" value="Unassembled WGS sequence"/>
</dbReference>
<feature type="transmembrane region" description="Helical" evidence="1">
    <location>
        <begin position="6"/>
        <end position="21"/>
    </location>
</feature>
<keyword evidence="1" id="KW-0812">Transmembrane</keyword>
<dbReference type="EMBL" id="JAUSUD010000005">
    <property type="protein sequence ID" value="MDQ0230391.1"/>
    <property type="molecule type" value="Genomic_DNA"/>
</dbReference>
<organism evidence="2 3">
    <name type="scientific">Metabacillus malikii</name>
    <dbReference type="NCBI Taxonomy" id="1504265"/>
    <lineage>
        <taxon>Bacteria</taxon>
        <taxon>Bacillati</taxon>
        <taxon>Bacillota</taxon>
        <taxon>Bacilli</taxon>
        <taxon>Bacillales</taxon>
        <taxon>Bacillaceae</taxon>
        <taxon>Metabacillus</taxon>
    </lineage>
</organism>
<reference evidence="2 3" key="1">
    <citation type="submission" date="2023-07" db="EMBL/GenBank/DDBJ databases">
        <title>Genomic Encyclopedia of Type Strains, Phase IV (KMG-IV): sequencing the most valuable type-strain genomes for metagenomic binning, comparative biology and taxonomic classification.</title>
        <authorList>
            <person name="Goeker M."/>
        </authorList>
    </citation>
    <scope>NUCLEOTIDE SEQUENCE [LARGE SCALE GENOMIC DNA]</scope>
    <source>
        <strain evidence="2 3">DSM 29005</strain>
    </source>
</reference>
<protein>
    <submittedName>
        <fullName evidence="2">Uncharacterized protein</fullName>
    </submittedName>
</protein>
<proteinExistence type="predicted"/>
<keyword evidence="1" id="KW-1133">Transmembrane helix</keyword>
<dbReference type="RefSeq" id="WP_307339596.1">
    <property type="nucleotide sequence ID" value="NZ_JAUSUD010000005.1"/>
</dbReference>
<comment type="caution">
    <text evidence="2">The sequence shown here is derived from an EMBL/GenBank/DDBJ whole genome shotgun (WGS) entry which is preliminary data.</text>
</comment>
<evidence type="ECO:0000313" key="2">
    <source>
        <dbReference type="EMBL" id="MDQ0230391.1"/>
    </source>
</evidence>
<evidence type="ECO:0000256" key="1">
    <source>
        <dbReference type="SAM" id="Phobius"/>
    </source>
</evidence>
<gene>
    <name evidence="2" type="ORF">J2S19_001645</name>
</gene>
<feature type="transmembrane region" description="Helical" evidence="1">
    <location>
        <begin position="28"/>
        <end position="46"/>
    </location>
</feature>
<evidence type="ECO:0000313" key="3">
    <source>
        <dbReference type="Proteomes" id="UP001234495"/>
    </source>
</evidence>
<name>A0ABT9ZEY2_9BACI</name>